<sequence length="221" mass="25377">MRHARQHAHLHAQTRTNERRRSLAHEAARLMAEGGVRDYHQAKLKAAQRLGIFDDASLPRNREIEDALREYQRLFQRENVGELRQRREAALRALEFFAPFDPRLVGPVLEGTADSRTPVSLHLHTDDPEAAHRFLDQQGIPAESRNRRVRLDRERSQDVPVWVFAAEELSFDLTVLPHDVLRQAPLSNVDEKPMKRASLPQLRQLLADEEIEAYVGTAPPS</sequence>
<evidence type="ECO:0000313" key="3">
    <source>
        <dbReference type="Proteomes" id="UP000639274"/>
    </source>
</evidence>
<name>A0A974XZP5_9GAMM</name>
<dbReference type="RefSeq" id="WP_200614352.1">
    <property type="nucleotide sequence ID" value="NZ_CP071518.1"/>
</dbReference>
<evidence type="ECO:0000313" key="2">
    <source>
        <dbReference type="EMBL" id="QSX78644.1"/>
    </source>
</evidence>
<keyword evidence="3" id="KW-1185">Reference proteome</keyword>
<reference evidence="2 3" key="1">
    <citation type="submission" date="2021-03" db="EMBL/GenBank/DDBJ databases">
        <title>Lysobacter sp. nov. isolated from soil of gangwondo yeongwol, south Korea.</title>
        <authorList>
            <person name="Kim K.R."/>
            <person name="Kim K.H."/>
            <person name="Jeon C.O."/>
        </authorList>
    </citation>
    <scope>NUCLEOTIDE SEQUENCE [LARGE SCALE GENOMIC DNA]</scope>
    <source>
        <strain evidence="2 3">R19</strain>
    </source>
</reference>
<accession>A0A974XZP5</accession>
<protein>
    <submittedName>
        <fullName evidence="2">Uncharacterized protein</fullName>
    </submittedName>
</protein>
<dbReference type="AlphaFoldDB" id="A0A974XZP5"/>
<proteinExistence type="predicted"/>
<feature type="compositionally biased region" description="Basic residues" evidence="1">
    <location>
        <begin position="1"/>
        <end position="12"/>
    </location>
</feature>
<gene>
    <name evidence="2" type="ORF">I8J32_001500</name>
</gene>
<dbReference type="KEGG" id="lsf:I8J32_001500"/>
<evidence type="ECO:0000256" key="1">
    <source>
        <dbReference type="SAM" id="MobiDB-lite"/>
    </source>
</evidence>
<organism evidence="2 3">
    <name type="scientific">Agrilutibacter solisilvae</name>
    <dbReference type="NCBI Taxonomy" id="2763317"/>
    <lineage>
        <taxon>Bacteria</taxon>
        <taxon>Pseudomonadati</taxon>
        <taxon>Pseudomonadota</taxon>
        <taxon>Gammaproteobacteria</taxon>
        <taxon>Lysobacterales</taxon>
        <taxon>Lysobacteraceae</taxon>
        <taxon>Agrilutibacter</taxon>
    </lineage>
</organism>
<dbReference type="Proteomes" id="UP000639274">
    <property type="component" value="Chromosome"/>
</dbReference>
<dbReference type="EMBL" id="CP071518">
    <property type="protein sequence ID" value="QSX78644.1"/>
    <property type="molecule type" value="Genomic_DNA"/>
</dbReference>
<feature type="region of interest" description="Disordered" evidence="1">
    <location>
        <begin position="1"/>
        <end position="21"/>
    </location>
</feature>